<evidence type="ECO:0000313" key="1">
    <source>
        <dbReference type="EMBL" id="QJG66414.1"/>
    </source>
</evidence>
<accession>A0A858U025</accession>
<dbReference type="RefSeq" id="WP_169580237.1">
    <property type="nucleotide sequence ID" value="NZ_CP051480.1"/>
</dbReference>
<sequence length="120" mass="13999">MTKSLNSDNGIENVFETEYVDYSERTEDEFIVINFTDEKDFNCEAKISHSDIHLAYAAQRLYLKKHQRIVNKLMLNEKEGLNLEFYLKEVEISPNIIAFSYDILSGGEILVENRAEMLIK</sequence>
<dbReference type="AlphaFoldDB" id="A0A858U025"/>
<keyword evidence="2" id="KW-1185">Reference proteome</keyword>
<protein>
    <submittedName>
        <fullName evidence="1">Uncharacterized protein</fullName>
    </submittedName>
</protein>
<organism evidence="1 2">
    <name type="scientific">Mycoplasma phocoeninasale</name>
    <dbReference type="NCBI Taxonomy" id="2726117"/>
    <lineage>
        <taxon>Bacteria</taxon>
        <taxon>Bacillati</taxon>
        <taxon>Mycoplasmatota</taxon>
        <taxon>Mollicutes</taxon>
        <taxon>Mycoplasmataceae</taxon>
        <taxon>Mycoplasma</taxon>
    </lineage>
</organism>
<dbReference type="KEGG" id="mphn:HGG64_01665"/>
<dbReference type="Proteomes" id="UP000501728">
    <property type="component" value="Chromosome"/>
</dbReference>
<gene>
    <name evidence="1" type="ORF">HGG64_01665</name>
</gene>
<proteinExistence type="predicted"/>
<name>A0A858U025_9MOLU</name>
<reference evidence="1 2" key="1">
    <citation type="submission" date="2020-04" db="EMBL/GenBank/DDBJ databases">
        <title>Novel Mycoplasma species detected in Phocoena phocoena (harbor porpoise) from the USA.</title>
        <authorList>
            <person name="Volokhov D.V."/>
        </authorList>
    </citation>
    <scope>NUCLEOTIDE SEQUENCE [LARGE SCALE GENOMIC DNA]</scope>
    <source>
        <strain evidence="1 2">C264-NAS</strain>
    </source>
</reference>
<evidence type="ECO:0000313" key="2">
    <source>
        <dbReference type="Proteomes" id="UP000501728"/>
    </source>
</evidence>
<dbReference type="EMBL" id="CP051480">
    <property type="protein sequence ID" value="QJG66414.1"/>
    <property type="molecule type" value="Genomic_DNA"/>
</dbReference>